<accession>A7NQM9</accession>
<evidence type="ECO:0000256" key="2">
    <source>
        <dbReference type="SAM" id="Phobius"/>
    </source>
</evidence>
<proteinExistence type="predicted"/>
<reference evidence="3 4" key="1">
    <citation type="submission" date="2007-08" db="EMBL/GenBank/DDBJ databases">
        <title>Complete sequence of Roseiflexus castenholzii DSM 13941.</title>
        <authorList>
            <consortium name="US DOE Joint Genome Institute"/>
            <person name="Copeland A."/>
            <person name="Lucas S."/>
            <person name="Lapidus A."/>
            <person name="Barry K."/>
            <person name="Glavina del Rio T."/>
            <person name="Dalin E."/>
            <person name="Tice H."/>
            <person name="Pitluck S."/>
            <person name="Thompson L.S."/>
            <person name="Brettin T."/>
            <person name="Bruce D."/>
            <person name="Detter J.C."/>
            <person name="Han C."/>
            <person name="Tapia R."/>
            <person name="Schmutz J."/>
            <person name="Larimer F."/>
            <person name="Land M."/>
            <person name="Hauser L."/>
            <person name="Kyrpides N."/>
            <person name="Mikhailova N."/>
            <person name="Bryant D.A."/>
            <person name="Hanada S."/>
            <person name="Tsukatani Y."/>
            <person name="Richardson P."/>
        </authorList>
    </citation>
    <scope>NUCLEOTIDE SEQUENCE [LARGE SCALE GENOMIC DNA]</scope>
    <source>
        <strain evidence="4">DSM 13941 / HLO8</strain>
    </source>
</reference>
<evidence type="ECO:0000313" key="4">
    <source>
        <dbReference type="Proteomes" id="UP000000263"/>
    </source>
</evidence>
<dbReference type="HOGENOM" id="CLU_1427039_0_0_0"/>
<feature type="transmembrane region" description="Helical" evidence="2">
    <location>
        <begin position="121"/>
        <end position="143"/>
    </location>
</feature>
<evidence type="ECO:0000256" key="1">
    <source>
        <dbReference type="SAM" id="MobiDB-lite"/>
    </source>
</evidence>
<dbReference type="AlphaFoldDB" id="A7NQM9"/>
<dbReference type="OrthoDB" id="9835909at2"/>
<keyword evidence="2" id="KW-0472">Membrane</keyword>
<protein>
    <submittedName>
        <fullName evidence="3">Uncharacterized protein</fullName>
    </submittedName>
</protein>
<feature type="transmembrane region" description="Helical" evidence="2">
    <location>
        <begin position="42"/>
        <end position="61"/>
    </location>
</feature>
<keyword evidence="2" id="KW-0812">Transmembrane</keyword>
<feature type="transmembrane region" description="Helical" evidence="2">
    <location>
        <begin position="163"/>
        <end position="182"/>
    </location>
</feature>
<dbReference type="RefSeq" id="WP_012122298.1">
    <property type="nucleotide sequence ID" value="NC_009767.1"/>
</dbReference>
<organism evidence="3 4">
    <name type="scientific">Roseiflexus castenholzii (strain DSM 13941 / HLO8)</name>
    <dbReference type="NCBI Taxonomy" id="383372"/>
    <lineage>
        <taxon>Bacteria</taxon>
        <taxon>Bacillati</taxon>
        <taxon>Chloroflexota</taxon>
        <taxon>Chloroflexia</taxon>
        <taxon>Chloroflexales</taxon>
        <taxon>Roseiflexineae</taxon>
        <taxon>Roseiflexaceae</taxon>
        <taxon>Roseiflexus</taxon>
    </lineage>
</organism>
<keyword evidence="4" id="KW-1185">Reference proteome</keyword>
<feature type="region of interest" description="Disordered" evidence="1">
    <location>
        <begin position="1"/>
        <end position="30"/>
    </location>
</feature>
<dbReference type="KEGG" id="rca:Rcas_3837"/>
<keyword evidence="2" id="KW-1133">Transmembrane helix</keyword>
<dbReference type="EMBL" id="CP000804">
    <property type="protein sequence ID" value="ABU59875.1"/>
    <property type="molecule type" value="Genomic_DNA"/>
</dbReference>
<name>A7NQM9_ROSCS</name>
<sequence length="191" mass="20576">MAVRSKPLRSSPQRPVRQPRPPAAAPRKPFAPYPIVEPPARAGIGAPAGILMLLFGLPLWALGAKYTLDGAVIGINMLATFLELPARVPAPTGWWNLLLIPVGLLFSYVESSVRLNLFGGPAQLFALLVLLILTHGIDIYTTYLGVSSLAAQSAAIGQFLNLFWWSPAIAAIVLTYLPELLIRGGWSLLTE</sequence>
<feature type="compositionally biased region" description="Pro residues" evidence="1">
    <location>
        <begin position="18"/>
        <end position="30"/>
    </location>
</feature>
<evidence type="ECO:0000313" key="3">
    <source>
        <dbReference type="EMBL" id="ABU59875.1"/>
    </source>
</evidence>
<dbReference type="Proteomes" id="UP000000263">
    <property type="component" value="Chromosome"/>
</dbReference>
<gene>
    <name evidence="3" type="ordered locus">Rcas_3837</name>
</gene>